<dbReference type="HOGENOM" id="CLU_654086_0_0_1"/>
<gene>
    <name evidence="2" type="ORF">LACBIDRAFT_305983</name>
</gene>
<organism evidence="3">
    <name type="scientific">Laccaria bicolor (strain S238N-H82 / ATCC MYA-4686)</name>
    <name type="common">Bicoloured deceiver</name>
    <name type="synonym">Laccaria laccata var. bicolor</name>
    <dbReference type="NCBI Taxonomy" id="486041"/>
    <lineage>
        <taxon>Eukaryota</taxon>
        <taxon>Fungi</taxon>
        <taxon>Dikarya</taxon>
        <taxon>Basidiomycota</taxon>
        <taxon>Agaricomycotina</taxon>
        <taxon>Agaricomycetes</taxon>
        <taxon>Agaricomycetidae</taxon>
        <taxon>Agaricales</taxon>
        <taxon>Agaricineae</taxon>
        <taxon>Hydnangiaceae</taxon>
        <taxon>Laccaria</taxon>
    </lineage>
</organism>
<name>B0CSF0_LACBS</name>
<feature type="region of interest" description="Disordered" evidence="1">
    <location>
        <begin position="214"/>
        <end position="247"/>
    </location>
</feature>
<feature type="compositionally biased region" description="Basic residues" evidence="1">
    <location>
        <begin position="22"/>
        <end position="31"/>
    </location>
</feature>
<evidence type="ECO:0000313" key="3">
    <source>
        <dbReference type="Proteomes" id="UP000001194"/>
    </source>
</evidence>
<feature type="compositionally biased region" description="Low complexity" evidence="1">
    <location>
        <begin position="232"/>
        <end position="247"/>
    </location>
</feature>
<feature type="region of interest" description="Disordered" evidence="1">
    <location>
        <begin position="289"/>
        <end position="322"/>
    </location>
</feature>
<sequence>MSHPRIKVPGKSSDIPELNDHQHRRPVKRLRLTVESEDDDENREEPSRNHSLPSSLDSLTDDEQPEPSTSKAAVPAPLKNASKKGMQAKTSKASGPQRKKPRKLVVTDPESEDYDDSVQQASEEDDEREPLMEDKRPKVLKGGKATSRKEAGARKGVKRLHKTESSNVAEAQPPIAKGDATVRPAPKLPELLIDVVGDESQGVDTPLATVDDSAVSAAKKRTRLPTIKKNKAPTLTAPSTPSTPAIASKLDSTIPALKVGEPKQATTRKAAIAATDLDLANQSVYNELFRGGNTTGGGGSNRRTKEEERRKELHKMREDARSKRALEATVAFDLQAQHEKISRFEDKLKAAHSSALYPNFLAAKWREEYELERRRKERAQEEWLAS</sequence>
<dbReference type="GeneID" id="6070761"/>
<evidence type="ECO:0000256" key="1">
    <source>
        <dbReference type="SAM" id="MobiDB-lite"/>
    </source>
</evidence>
<feature type="compositionally biased region" description="Basic and acidic residues" evidence="1">
    <location>
        <begin position="303"/>
        <end position="322"/>
    </location>
</feature>
<dbReference type="AlphaFoldDB" id="B0CSF0"/>
<evidence type="ECO:0000313" key="2">
    <source>
        <dbReference type="EMBL" id="EDR14831.1"/>
    </source>
</evidence>
<accession>B0CSF0</accession>
<reference evidence="2 3" key="1">
    <citation type="journal article" date="2008" name="Nature">
        <title>The genome of Laccaria bicolor provides insights into mycorrhizal symbiosis.</title>
        <authorList>
            <person name="Martin F."/>
            <person name="Aerts A."/>
            <person name="Ahren D."/>
            <person name="Brun A."/>
            <person name="Danchin E.G.J."/>
            <person name="Duchaussoy F."/>
            <person name="Gibon J."/>
            <person name="Kohler A."/>
            <person name="Lindquist E."/>
            <person name="Pereda V."/>
            <person name="Salamov A."/>
            <person name="Shapiro H.J."/>
            <person name="Wuyts J."/>
            <person name="Blaudez D."/>
            <person name="Buee M."/>
            <person name="Brokstein P."/>
            <person name="Canbaeck B."/>
            <person name="Cohen D."/>
            <person name="Courty P.E."/>
            <person name="Coutinho P.M."/>
            <person name="Delaruelle C."/>
            <person name="Detter J.C."/>
            <person name="Deveau A."/>
            <person name="DiFazio S."/>
            <person name="Duplessis S."/>
            <person name="Fraissinet-Tachet L."/>
            <person name="Lucic E."/>
            <person name="Frey-Klett P."/>
            <person name="Fourrey C."/>
            <person name="Feussner I."/>
            <person name="Gay G."/>
            <person name="Grimwood J."/>
            <person name="Hoegger P.J."/>
            <person name="Jain P."/>
            <person name="Kilaru S."/>
            <person name="Labbe J."/>
            <person name="Lin Y.C."/>
            <person name="Legue V."/>
            <person name="Le Tacon F."/>
            <person name="Marmeisse R."/>
            <person name="Melayah D."/>
            <person name="Montanini B."/>
            <person name="Muratet M."/>
            <person name="Nehls U."/>
            <person name="Niculita-Hirzel H."/>
            <person name="Oudot-Le Secq M.P."/>
            <person name="Peter M."/>
            <person name="Quesneville H."/>
            <person name="Rajashekar B."/>
            <person name="Reich M."/>
            <person name="Rouhier N."/>
            <person name="Schmutz J."/>
            <person name="Yin T."/>
            <person name="Chalot M."/>
            <person name="Henrissat B."/>
            <person name="Kuees U."/>
            <person name="Lucas S."/>
            <person name="Van de Peer Y."/>
            <person name="Podila G.K."/>
            <person name="Polle A."/>
            <person name="Pukkila P.J."/>
            <person name="Richardson P.M."/>
            <person name="Rouze P."/>
            <person name="Sanders I.R."/>
            <person name="Stajich J.E."/>
            <person name="Tunlid A."/>
            <person name="Tuskan G."/>
            <person name="Grigoriev I.V."/>
        </authorList>
    </citation>
    <scope>NUCLEOTIDE SEQUENCE [LARGE SCALE GENOMIC DNA]</scope>
    <source>
        <strain evidence="3">S238N-H82 / ATCC MYA-4686</strain>
    </source>
</reference>
<feature type="region of interest" description="Disordered" evidence="1">
    <location>
        <begin position="1"/>
        <end position="183"/>
    </location>
</feature>
<protein>
    <submittedName>
        <fullName evidence="2">Predicted protein</fullName>
    </submittedName>
</protein>
<dbReference type="KEGG" id="lbc:LACBIDRAFT_305983"/>
<feature type="compositionally biased region" description="Acidic residues" evidence="1">
    <location>
        <begin position="109"/>
        <end position="128"/>
    </location>
</feature>
<dbReference type="EMBL" id="DS547092">
    <property type="protein sequence ID" value="EDR14831.1"/>
    <property type="molecule type" value="Genomic_DNA"/>
</dbReference>
<dbReference type="RefSeq" id="XP_001875390.1">
    <property type="nucleotide sequence ID" value="XM_001875355.1"/>
</dbReference>
<dbReference type="Proteomes" id="UP000001194">
    <property type="component" value="Unassembled WGS sequence"/>
</dbReference>
<proteinExistence type="predicted"/>
<feature type="compositionally biased region" description="Basic residues" evidence="1">
    <location>
        <begin position="218"/>
        <end position="231"/>
    </location>
</feature>
<keyword evidence="3" id="KW-1185">Reference proteome</keyword>
<dbReference type="InParanoid" id="B0CSF0"/>
<dbReference type="OrthoDB" id="3362703at2759"/>